<feature type="transmembrane region" description="Helical" evidence="1">
    <location>
        <begin position="16"/>
        <end position="42"/>
    </location>
</feature>
<keyword evidence="1" id="KW-0472">Membrane</keyword>
<reference evidence="2 3" key="1">
    <citation type="journal article" date="2016" name="Nat. Commun.">
        <title>Thousands of microbial genomes shed light on interconnected biogeochemical processes in an aquifer system.</title>
        <authorList>
            <person name="Anantharaman K."/>
            <person name="Brown C.T."/>
            <person name="Hug L.A."/>
            <person name="Sharon I."/>
            <person name="Castelle C.J."/>
            <person name="Probst A.J."/>
            <person name="Thomas B.C."/>
            <person name="Singh A."/>
            <person name="Wilkins M.J."/>
            <person name="Karaoz U."/>
            <person name="Brodie E.L."/>
            <person name="Williams K.H."/>
            <person name="Hubbard S.S."/>
            <person name="Banfield J.F."/>
        </authorList>
    </citation>
    <scope>NUCLEOTIDE SEQUENCE [LARGE SCALE GENOMIC DNA]</scope>
</reference>
<sequence length="449" mass="48322">MRKSLPKRKIRLRGQILLSILISIGIFAILAHALFTLIASSFDLVNFNRSRITARHLAQERIELIRNMPYADIGTIGGIPNGTIEDEENIVRNGLNFIIKTTIIYIDDDFNGSGIGNNTDYKRVRVEVSWEGLAASKKNPVVLITDINSQGANGATSGGTLVVLVFDANGDPVPQAQVTIVASSIDPPVNSTYDTSDEGEVSLPGAIACDSCYEITVEKTDYSTDRTYSTSEVTNPIKPHASVIEGDITQVSFAIDLTGTINISSKDSRVNNFAALGNVPFRLRGNKIIGTNAFGQYVYKFDQTLSTDGSGNYNLDDAEWDTYSIIMPALTSYDISGSNPVQPLSLLPSDTINVIFSVEPHTDHSFLAIVKDPSQNLVASASARLFNGGAYDQTLPTGATGSADFGQAFFSGLEEKTYNIEATASGYLNFSGSFDVSGYSTGEVVLTPE</sequence>
<evidence type="ECO:0000313" key="2">
    <source>
        <dbReference type="EMBL" id="OGM60125.1"/>
    </source>
</evidence>
<accession>A0A1F8B9R0</accession>
<organism evidence="2 3">
    <name type="scientific">Candidatus Woesebacteria bacterium RIFCSPLOWO2_01_FULL_37_19</name>
    <dbReference type="NCBI Taxonomy" id="1802514"/>
    <lineage>
        <taxon>Bacteria</taxon>
        <taxon>Candidatus Woeseibacteriota</taxon>
    </lineage>
</organism>
<comment type="caution">
    <text evidence="2">The sequence shown here is derived from an EMBL/GenBank/DDBJ whole genome shotgun (WGS) entry which is preliminary data.</text>
</comment>
<keyword evidence="1" id="KW-1133">Transmembrane helix</keyword>
<dbReference type="AlphaFoldDB" id="A0A1F8B9R0"/>
<dbReference type="STRING" id="1802514.A2955_04250"/>
<evidence type="ECO:0000256" key="1">
    <source>
        <dbReference type="SAM" id="Phobius"/>
    </source>
</evidence>
<protein>
    <submittedName>
        <fullName evidence="2">Uncharacterized protein</fullName>
    </submittedName>
</protein>
<name>A0A1F8B9R0_9BACT</name>
<keyword evidence="1" id="KW-0812">Transmembrane</keyword>
<proteinExistence type="predicted"/>
<dbReference type="EMBL" id="MGHA01000021">
    <property type="protein sequence ID" value="OGM60125.1"/>
    <property type="molecule type" value="Genomic_DNA"/>
</dbReference>
<dbReference type="Proteomes" id="UP000177501">
    <property type="component" value="Unassembled WGS sequence"/>
</dbReference>
<evidence type="ECO:0000313" key="3">
    <source>
        <dbReference type="Proteomes" id="UP000177501"/>
    </source>
</evidence>
<gene>
    <name evidence="2" type="ORF">A2955_04250</name>
</gene>